<evidence type="ECO:0000313" key="1">
    <source>
        <dbReference type="EMBL" id="GAG10152.1"/>
    </source>
</evidence>
<name>X0VG05_9ZZZZ</name>
<protein>
    <submittedName>
        <fullName evidence="1">Uncharacterized protein</fullName>
    </submittedName>
</protein>
<dbReference type="EMBL" id="BARS01028580">
    <property type="protein sequence ID" value="GAG10152.1"/>
    <property type="molecule type" value="Genomic_DNA"/>
</dbReference>
<organism evidence="1">
    <name type="scientific">marine sediment metagenome</name>
    <dbReference type="NCBI Taxonomy" id="412755"/>
    <lineage>
        <taxon>unclassified sequences</taxon>
        <taxon>metagenomes</taxon>
        <taxon>ecological metagenomes</taxon>
    </lineage>
</organism>
<dbReference type="AlphaFoldDB" id="X0VG05"/>
<gene>
    <name evidence="1" type="ORF">S01H1_44782</name>
</gene>
<reference evidence="1" key="1">
    <citation type="journal article" date="2014" name="Front. Microbiol.">
        <title>High frequency of phylogenetically diverse reductive dehalogenase-homologous genes in deep subseafloor sedimentary metagenomes.</title>
        <authorList>
            <person name="Kawai M."/>
            <person name="Futagami T."/>
            <person name="Toyoda A."/>
            <person name="Takaki Y."/>
            <person name="Nishi S."/>
            <person name="Hori S."/>
            <person name="Arai W."/>
            <person name="Tsubouchi T."/>
            <person name="Morono Y."/>
            <person name="Uchiyama I."/>
            <person name="Ito T."/>
            <person name="Fujiyama A."/>
            <person name="Inagaki F."/>
            <person name="Takami H."/>
        </authorList>
    </citation>
    <scope>NUCLEOTIDE SEQUENCE</scope>
    <source>
        <strain evidence="1">Expedition CK06-06</strain>
    </source>
</reference>
<sequence>LHIMTDKAKKKPPYILGSDSKMVGMRLPASTRLQLDELSKAAGKSKTLIVVEAVDAMAGGAA</sequence>
<accession>X0VG05</accession>
<proteinExistence type="predicted"/>
<feature type="non-terminal residue" evidence="1">
    <location>
        <position position="1"/>
    </location>
</feature>
<comment type="caution">
    <text evidence="1">The sequence shown here is derived from an EMBL/GenBank/DDBJ whole genome shotgun (WGS) entry which is preliminary data.</text>
</comment>